<accession>A0A0C9MNF8</accession>
<sequence>MLGPTFVQKGRCLCGVSIRGLRKVVSDKAITRQKKRCQMGASTNDSFVSADEYKLTVTFSSCFHRPAKQVHVRNGRFKRIPGTVVCSNVP</sequence>
<reference evidence="1" key="1">
    <citation type="submission" date="2014-09" db="EMBL/GenBank/DDBJ databases">
        <title>Draft genome sequence of an oleaginous Mucoromycotina fungus Mucor ambiguus NBRC6742.</title>
        <authorList>
            <person name="Takeda I."/>
            <person name="Yamane N."/>
            <person name="Morita T."/>
            <person name="Tamano K."/>
            <person name="Machida M."/>
            <person name="Baker S."/>
            <person name="Koike H."/>
        </authorList>
    </citation>
    <scope>NUCLEOTIDE SEQUENCE</scope>
    <source>
        <strain evidence="1">NBRC 6742</strain>
    </source>
</reference>
<name>A0A0C9MNF8_9FUNG</name>
<gene>
    <name evidence="1" type="ORF">MAM1_0042c02993</name>
</gene>
<evidence type="ECO:0000313" key="2">
    <source>
        <dbReference type="Proteomes" id="UP000053815"/>
    </source>
</evidence>
<dbReference type="EMBL" id="DF836331">
    <property type="protein sequence ID" value="GAN03538.1"/>
    <property type="molecule type" value="Genomic_DNA"/>
</dbReference>
<proteinExistence type="predicted"/>
<evidence type="ECO:0000313" key="1">
    <source>
        <dbReference type="EMBL" id="GAN03538.1"/>
    </source>
</evidence>
<protein>
    <submittedName>
        <fullName evidence="1">Uncharacterized protein</fullName>
    </submittedName>
</protein>
<dbReference type="AlphaFoldDB" id="A0A0C9MNF8"/>
<dbReference type="Proteomes" id="UP000053815">
    <property type="component" value="Unassembled WGS sequence"/>
</dbReference>
<keyword evidence="2" id="KW-1185">Reference proteome</keyword>
<organism evidence="1">
    <name type="scientific">Mucor ambiguus</name>
    <dbReference type="NCBI Taxonomy" id="91626"/>
    <lineage>
        <taxon>Eukaryota</taxon>
        <taxon>Fungi</taxon>
        <taxon>Fungi incertae sedis</taxon>
        <taxon>Mucoromycota</taxon>
        <taxon>Mucoromycotina</taxon>
        <taxon>Mucoromycetes</taxon>
        <taxon>Mucorales</taxon>
        <taxon>Mucorineae</taxon>
        <taxon>Mucoraceae</taxon>
        <taxon>Mucor</taxon>
    </lineage>
</organism>